<dbReference type="GeneID" id="66544096"/>
<feature type="transmembrane region" description="Helical" evidence="1">
    <location>
        <begin position="6"/>
        <end position="26"/>
    </location>
</feature>
<dbReference type="RefSeq" id="WP_002779594.1">
    <property type="nucleotide sequence ID" value="NZ_AANHVQ020000008.1"/>
</dbReference>
<dbReference type="EMBL" id="AACGUZ010000013">
    <property type="protein sequence ID" value="EAK5104069.1"/>
    <property type="molecule type" value="Genomic_DNA"/>
</dbReference>
<dbReference type="STRING" id="195.ATE51_01728"/>
<keyword evidence="1" id="KW-0472">Membrane</keyword>
<dbReference type="EMBL" id="AACGFG010000001">
    <property type="protein sequence ID" value="EAK4357571.1"/>
    <property type="molecule type" value="Genomic_DNA"/>
</dbReference>
<dbReference type="AlphaFoldDB" id="A0A0Q2NXE5"/>
<organism evidence="4 10">
    <name type="scientific">Campylobacter coli</name>
    <dbReference type="NCBI Taxonomy" id="195"/>
    <lineage>
        <taxon>Bacteria</taxon>
        <taxon>Pseudomonadati</taxon>
        <taxon>Campylobacterota</taxon>
        <taxon>Epsilonproteobacteria</taxon>
        <taxon>Campylobacterales</taxon>
        <taxon>Campylobacteraceae</taxon>
        <taxon>Campylobacter</taxon>
    </lineage>
</organism>
<evidence type="ECO:0000313" key="10">
    <source>
        <dbReference type="Proteomes" id="UP000409545"/>
    </source>
</evidence>
<evidence type="ECO:0000313" key="4">
    <source>
        <dbReference type="EMBL" id="EAK5104069.1"/>
    </source>
</evidence>
<proteinExistence type="predicted"/>
<evidence type="ECO:0000313" key="11">
    <source>
        <dbReference type="Proteomes" id="UP000411403"/>
    </source>
</evidence>
<dbReference type="Proteomes" id="UP000365807">
    <property type="component" value="Unassembled WGS sequence"/>
</dbReference>
<accession>A0A0Q2NXE5</accession>
<evidence type="ECO:0000313" key="3">
    <source>
        <dbReference type="EMBL" id="EAK4357571.1"/>
    </source>
</evidence>
<dbReference type="EMBL" id="AACQHW010000001">
    <property type="protein sequence ID" value="EAL6849890.1"/>
    <property type="molecule type" value="Genomic_DNA"/>
</dbReference>
<evidence type="ECO:0000313" key="5">
    <source>
        <dbReference type="EMBL" id="EAL6849890.1"/>
    </source>
</evidence>
<evidence type="ECO:0000256" key="1">
    <source>
        <dbReference type="SAM" id="Phobius"/>
    </source>
</evidence>
<keyword evidence="1" id="KW-0812">Transmembrane</keyword>
<protein>
    <submittedName>
        <fullName evidence="4">Uncharacterized protein</fullName>
    </submittedName>
</protein>
<keyword evidence="1" id="KW-1133">Transmembrane helix</keyword>
<name>A0A0Q2NXE5_CAMCO</name>
<gene>
    <name evidence="4" type="ORF">B9Q54_07300</name>
    <name evidence="3" type="ORF">C6T04_01315</name>
    <name evidence="2" type="ORF">CJD00_06915</name>
    <name evidence="5" type="ORF">DSX26_00210</name>
    <name evidence="6" type="ORF">DYU70_01810</name>
</gene>
<evidence type="ECO:0000313" key="2">
    <source>
        <dbReference type="EMBL" id="EAK1509984.1"/>
    </source>
</evidence>
<reference evidence="2 8" key="1">
    <citation type="submission" date="2018-05" db="EMBL/GenBank/DDBJ databases">
        <authorList>
            <consortium name="GenomeTrakr network: Whole genome sequencing for foodborne pathogen traceback"/>
        </authorList>
    </citation>
    <scope>NUCLEOTIDE SEQUENCE [LARGE SCALE GENOMIC DNA]</scope>
    <source>
        <strain evidence="2 8">NC_C6016</strain>
    </source>
</reference>
<dbReference type="EMBL" id="AACDUL010000012">
    <property type="protein sequence ID" value="EAK1509984.1"/>
    <property type="molecule type" value="Genomic_DNA"/>
</dbReference>
<evidence type="ECO:0000313" key="6">
    <source>
        <dbReference type="EMBL" id="EAL9203908.1"/>
    </source>
</evidence>
<evidence type="ECO:0000313" key="8">
    <source>
        <dbReference type="Proteomes" id="UP000361993"/>
    </source>
</evidence>
<dbReference type="EMBL" id="AACSIE010000001">
    <property type="protein sequence ID" value="EAL9203908.1"/>
    <property type="molecule type" value="Genomic_DNA"/>
</dbReference>
<dbReference type="Proteomes" id="UP000411403">
    <property type="component" value="Unassembled WGS sequence"/>
</dbReference>
<dbReference type="Proteomes" id="UP000409545">
    <property type="component" value="Unassembled WGS sequence"/>
</dbReference>
<sequence length="150" mass="17507">MKKIFFILASGLSLLILYIIFDFYVLKDRTTLSQTEVLSPLSCDLNIENCTYSFKDREVLISMDPKPLQSLEITNLKIKNLGNYKNLKIKIYGLNMFMGDIMPRVTKINETDYESRLVLAACVLEVMRFRAEVFEDDKPIGFHFDFDLKR</sequence>
<dbReference type="OrthoDB" id="5354971at2"/>
<comment type="caution">
    <text evidence="4">The sequence shown here is derived from an EMBL/GenBank/DDBJ whole genome shotgun (WGS) entry which is preliminary data.</text>
</comment>
<dbReference type="Proteomes" id="UP000361993">
    <property type="component" value="Unassembled WGS sequence"/>
</dbReference>
<dbReference type="KEGG" id="ccoo:ATE51_01728"/>
<evidence type="ECO:0000313" key="9">
    <source>
        <dbReference type="Proteomes" id="UP000365807"/>
    </source>
</evidence>
<evidence type="ECO:0000313" key="7">
    <source>
        <dbReference type="Proteomes" id="UP000352088"/>
    </source>
</evidence>
<dbReference type="Proteomes" id="UP000352088">
    <property type="component" value="Unassembled WGS sequence"/>
</dbReference>
<reference evidence="4 10" key="2">
    <citation type="submission" date="2018-05" db="EMBL/GenBank/DDBJ databases">
        <authorList>
            <consortium name="NARMS: The National Antimicrobial Resistance Monitoring System"/>
        </authorList>
    </citation>
    <scope>NUCLEOTIDE SEQUENCE [LARGE SCALE GENOMIC DNA]</scope>
    <source>
        <strain evidence="6 11">CVM N17C171</strain>
        <strain evidence="5 7">CVM N17C548</strain>
        <strain evidence="3 9">FSIS11807978</strain>
        <strain evidence="4 10">FSIS1711007</strain>
    </source>
</reference>